<feature type="coiled-coil region" evidence="1">
    <location>
        <begin position="667"/>
        <end position="735"/>
    </location>
</feature>
<dbReference type="Proteomes" id="UP000275385">
    <property type="component" value="Unassembled WGS sequence"/>
</dbReference>
<feature type="compositionally biased region" description="Basic and acidic residues" evidence="2">
    <location>
        <begin position="1542"/>
        <end position="1553"/>
    </location>
</feature>
<feature type="region of interest" description="Disordered" evidence="2">
    <location>
        <begin position="438"/>
        <end position="495"/>
    </location>
</feature>
<dbReference type="EMBL" id="QVQW01000015">
    <property type="protein sequence ID" value="RKU46340.1"/>
    <property type="molecule type" value="Genomic_DNA"/>
</dbReference>
<dbReference type="Gene3D" id="1.10.287.950">
    <property type="entry name" value="Methyl-accepting chemotaxis protein"/>
    <property type="match status" value="1"/>
</dbReference>
<dbReference type="OrthoDB" id="5220943at2759"/>
<keyword evidence="4" id="KW-1185">Reference proteome</keyword>
<organism evidence="3 4">
    <name type="scientific">Coniochaeta pulveracea</name>
    <dbReference type="NCBI Taxonomy" id="177199"/>
    <lineage>
        <taxon>Eukaryota</taxon>
        <taxon>Fungi</taxon>
        <taxon>Dikarya</taxon>
        <taxon>Ascomycota</taxon>
        <taxon>Pezizomycotina</taxon>
        <taxon>Sordariomycetes</taxon>
        <taxon>Sordariomycetidae</taxon>
        <taxon>Coniochaetales</taxon>
        <taxon>Coniochaetaceae</taxon>
        <taxon>Coniochaeta</taxon>
    </lineage>
</organism>
<evidence type="ECO:0000313" key="4">
    <source>
        <dbReference type="Proteomes" id="UP000275385"/>
    </source>
</evidence>
<feature type="region of interest" description="Disordered" evidence="2">
    <location>
        <begin position="1542"/>
        <end position="1574"/>
    </location>
</feature>
<proteinExistence type="predicted"/>
<feature type="compositionally biased region" description="Acidic residues" evidence="2">
    <location>
        <begin position="472"/>
        <end position="483"/>
    </location>
</feature>
<feature type="compositionally biased region" description="Basic and acidic residues" evidence="2">
    <location>
        <begin position="572"/>
        <end position="592"/>
    </location>
</feature>
<name>A0A420YF81_9PEZI</name>
<reference evidence="3 4" key="1">
    <citation type="submission" date="2018-08" db="EMBL/GenBank/DDBJ databases">
        <title>Draft genome of the lignicolous fungus Coniochaeta pulveracea.</title>
        <authorList>
            <person name="Borstlap C.J."/>
            <person name="De Witt R.N."/>
            <person name="Botha A."/>
            <person name="Volschenk H."/>
        </authorList>
    </citation>
    <scope>NUCLEOTIDE SEQUENCE [LARGE SCALE GENOMIC DNA]</scope>
    <source>
        <strain evidence="3 4">CAB683</strain>
    </source>
</reference>
<feature type="compositionally biased region" description="Basic and acidic residues" evidence="2">
    <location>
        <begin position="484"/>
        <end position="495"/>
    </location>
</feature>
<evidence type="ECO:0000313" key="3">
    <source>
        <dbReference type="EMBL" id="RKU46340.1"/>
    </source>
</evidence>
<accession>A0A420YF81</accession>
<dbReference type="STRING" id="177199.A0A420YF81"/>
<feature type="region of interest" description="Disordered" evidence="2">
    <location>
        <begin position="783"/>
        <end position="873"/>
    </location>
</feature>
<evidence type="ECO:0000256" key="2">
    <source>
        <dbReference type="SAM" id="MobiDB-lite"/>
    </source>
</evidence>
<keyword evidence="1" id="KW-0175">Coiled coil</keyword>
<protein>
    <submittedName>
        <fullName evidence="3">Uncharacterized protein</fullName>
    </submittedName>
</protein>
<sequence length="1678" mass="186095">MSTELEPSAEMPMVDAERSSLFRLLTKTPSYLGLALSLPRLLREHDDLGITMTDTRRTLTDGEGDGDTISMLRHETNVVLHSIPREVMMSLVKETVAFDFHVLRPNKPKTYSSHLAPGTYAAAMSIQGRAGCFLSRTEIAELRGHLERYRAACEGWSDAGRQWLPGMAAERQFVESIQMQYKYKQGEPYFQRGRQLDMLQTLIEMFAKREDVMLDPKGTVWQEQSPLMIGCSDDIGERVQKHNVAKHGFAFTTYTWAITWACVEVGLGLTVEITTIPVVQVTHPTQLPISEMVVTALARSMVTQYGYNVIQAGGRKKTQQRLIYDKQIVQGHLPWLRENIQASLLALEEVQEKLTFRRTFEEIIGSATALMPQVEDARASVKRLLALQDGLRQLMGPMEEAEKMLRADRDRLRQREEGQKEQLRMLQALRDALKQTLGAQVQPEDLPQADSSQRAFTDESEQEPSASQSDAAETDQPDSDGSGDSDRTRSSSQDMEAKLADLLKRSAWADRFHSEIHAQLVKLRDEPRPHAGLADHLDALVQKIHTRGDPWLPDVAGRAADLAHAQRRERLEEQATEMAEQHEKQQAEHTSEMARLGNEAESTKAKLVADYRAGESRLRGEYEARQRALQNEHDVVVASVKKQAQEAEASFRGRLQADHDRVVVELRQKAEQVEASLRSNLEAEREQWEAEAKQRAEDVLTAYKQELLTDHDREIARLRDRASQANALLDDKQRSLQAEHDRVVASLQEQAAGDKSSLAKEYQEKNISLRAEHDNEMAKVHKLQGEHAEKTQQLDRREKAWQEEHDRRDAEAAEERRRAEGELDSWHNTLRQREAEVESHANSLQEREDALQRDKDALRHEESALTQKHEGEAKLMAETRASRDREHDLRCSALQRERSELEDSKTQWRRHLDERLAQQQQKAVDTLDGVSSVVQGIEGGVQALETRLSAMVGGISDQVLSLDTSTTVTLESLTDLEQSCNGQAQRLDALRRDVASVAGTAQGVSKQLKTLEANLQKTSTSVSDVASSMGGQAHTLETLHQAVKGASATVHAAQEQVQNLGTSVQGVAVTVGAVYDKVDDSMRHLTAGLGGVETSVGALKAEFDGKTQALTHSVGELVREVGDVQLTIKTEFADIGEAHGATQESIRAVGAKVENSATALMGLETALGGSMKSIQDVAARVDTSVKSVGAGVKQTALTLGDIQTAQSSLRHDYGAGLEASVAAIGNLEAILGAWLTYLASRIRHGQEATKTYLKETSERTVAIRQDLEFAEERHAMRARDVVKHAQRAEASIQAVKAGTEAGSRALTELTSGFCTTKDSLNDLRDVAKHSASTSTTAWSTMVPVWKATAQTLAELNNRSAIVNHILEGLDGQSRASRDDFERVKESVKDIAARVGDVRDKIAEMDEKSGTAELTVTVEKLHQNTLTMVKALVEARQAVEKTGDEVRAGSKALSAIDSGVHTSIKGLSSKQDDLVAQLACREQNQTLKDERDAAKARNDVLTADNHRLTQELKAMREDGKLQAKITALEQDLRSKEERLLKLTEKHAGEKRGLEDPETPESKRRRGSDPGALAETPEWAAQVDDLVFLLQAMKARVEPGRVLRADMLMRETVWSLVQPQVSSHIREFLTRGHPQDQWLCWTSVLEGGDGVSCACGAGERCIEVKKEGSAHVFRADTLKQ</sequence>
<evidence type="ECO:0000256" key="1">
    <source>
        <dbReference type="SAM" id="Coils"/>
    </source>
</evidence>
<feature type="region of interest" description="Disordered" evidence="2">
    <location>
        <begin position="572"/>
        <end position="601"/>
    </location>
</feature>
<comment type="caution">
    <text evidence="3">The sequence shown here is derived from an EMBL/GenBank/DDBJ whole genome shotgun (WGS) entry which is preliminary data.</text>
</comment>
<gene>
    <name evidence="3" type="ORF">DL546_008592</name>
</gene>